<keyword evidence="1" id="KW-0472">Membrane</keyword>
<evidence type="ECO:0000256" key="1">
    <source>
        <dbReference type="SAM" id="Phobius"/>
    </source>
</evidence>
<accession>A0A5C6EYJ5</accession>
<evidence type="ECO:0000313" key="2">
    <source>
        <dbReference type="EMBL" id="TWU54723.1"/>
    </source>
</evidence>
<dbReference type="EMBL" id="SJPW01000004">
    <property type="protein sequence ID" value="TWU54723.1"/>
    <property type="molecule type" value="Genomic_DNA"/>
</dbReference>
<keyword evidence="1" id="KW-0812">Transmembrane</keyword>
<dbReference type="AlphaFoldDB" id="A0A5C6EYJ5"/>
<comment type="caution">
    <text evidence="2">The sequence shown here is derived from an EMBL/GenBank/DDBJ whole genome shotgun (WGS) entry which is preliminary data.</text>
</comment>
<organism evidence="2 3">
    <name type="scientific">Rubripirellula tenax</name>
    <dbReference type="NCBI Taxonomy" id="2528015"/>
    <lineage>
        <taxon>Bacteria</taxon>
        <taxon>Pseudomonadati</taxon>
        <taxon>Planctomycetota</taxon>
        <taxon>Planctomycetia</taxon>
        <taxon>Pirellulales</taxon>
        <taxon>Pirellulaceae</taxon>
        <taxon>Rubripirellula</taxon>
    </lineage>
</organism>
<keyword evidence="3" id="KW-1185">Reference proteome</keyword>
<keyword evidence="1" id="KW-1133">Transmembrane helix</keyword>
<dbReference type="Proteomes" id="UP000318288">
    <property type="component" value="Unassembled WGS sequence"/>
</dbReference>
<proteinExistence type="predicted"/>
<protein>
    <submittedName>
        <fullName evidence="2">Uncharacterized protein</fullName>
    </submittedName>
</protein>
<evidence type="ECO:0000313" key="3">
    <source>
        <dbReference type="Proteomes" id="UP000318288"/>
    </source>
</evidence>
<gene>
    <name evidence="2" type="ORF">Poly51_34420</name>
</gene>
<sequence>MVVLRKHWSSIRNVAILLIMFAGGLVLAGPSGQSHSSVAAGLFDQIPTTTVAFGPLQVPVSPKSGSFCGLCVLALLLHAGTIKSFFAKKANEPSTRNTSSAQMSDNELSADATATLANDVQVNTFVSLPDLNASATSTSSRDAEYYSAGVQIGSRYSFSVVIRQNVSKFSSEAKGILASLAEEQHAARYRKSKLAALSDFCESLLAGIEEPWFQQACQTYQDCFQEKLDVFTEAHGKIEHERQRLRCAAADYEESTKAASLDAQQTKDFESRFQEVYDRVIEALEEFVDRLRSLNARCAAENSLEAAAKGLVDCRDRIENRMDS</sequence>
<name>A0A5C6EYJ5_9BACT</name>
<feature type="transmembrane region" description="Helical" evidence="1">
    <location>
        <begin position="63"/>
        <end position="86"/>
    </location>
</feature>
<reference evidence="2 3" key="1">
    <citation type="submission" date="2019-02" db="EMBL/GenBank/DDBJ databases">
        <title>Deep-cultivation of Planctomycetes and their phenomic and genomic characterization uncovers novel biology.</title>
        <authorList>
            <person name="Wiegand S."/>
            <person name="Jogler M."/>
            <person name="Boedeker C."/>
            <person name="Pinto D."/>
            <person name="Vollmers J."/>
            <person name="Rivas-Marin E."/>
            <person name="Kohn T."/>
            <person name="Peeters S.H."/>
            <person name="Heuer A."/>
            <person name="Rast P."/>
            <person name="Oberbeckmann S."/>
            <person name="Bunk B."/>
            <person name="Jeske O."/>
            <person name="Meyerdierks A."/>
            <person name="Storesund J.E."/>
            <person name="Kallscheuer N."/>
            <person name="Luecker S."/>
            <person name="Lage O.M."/>
            <person name="Pohl T."/>
            <person name="Merkel B.J."/>
            <person name="Hornburger P."/>
            <person name="Mueller R.-W."/>
            <person name="Bruemmer F."/>
            <person name="Labrenz M."/>
            <person name="Spormann A.M."/>
            <person name="Op Den Camp H."/>
            <person name="Overmann J."/>
            <person name="Amann R."/>
            <person name="Jetten M.S.M."/>
            <person name="Mascher T."/>
            <person name="Medema M.H."/>
            <person name="Devos D.P."/>
            <person name="Kaster A.-K."/>
            <person name="Ovreas L."/>
            <person name="Rohde M."/>
            <person name="Galperin M.Y."/>
            <person name="Jogler C."/>
        </authorList>
    </citation>
    <scope>NUCLEOTIDE SEQUENCE [LARGE SCALE GENOMIC DNA]</scope>
    <source>
        <strain evidence="2 3">Poly51</strain>
    </source>
</reference>